<evidence type="ECO:0000313" key="2">
    <source>
        <dbReference type="Proteomes" id="UP000017984"/>
    </source>
</evidence>
<gene>
    <name evidence="1" type="ORF">M878_00875</name>
</gene>
<dbReference type="Proteomes" id="UP000017984">
    <property type="component" value="Chromosome"/>
</dbReference>
<dbReference type="STRING" id="1352936.M878_00875"/>
<name>V6KX15_STRRC</name>
<reference evidence="1 2" key="1">
    <citation type="journal article" date="2014" name="Genome Announc.">
        <title>Draft Genome Sequence of Streptomyces roseochromogenes subsp. oscitans DS 12.976, Producer of the Aminocoumarin Antibiotic Clorobiocin.</title>
        <authorList>
            <person name="Ruckert C."/>
            <person name="Kalinowski J."/>
            <person name="Heide L."/>
            <person name="Apel A.K."/>
        </authorList>
    </citation>
    <scope>NUCLEOTIDE SEQUENCE [LARGE SCALE GENOMIC DNA]</scope>
    <source>
        <strain evidence="1 2">DS 12.976</strain>
    </source>
</reference>
<sequence length="139" mass="15167">MGDGARELIVAEYPVTGLSPDVIAELIAELGPLWQDQHQAARLTARPRRRAAGASVEHKLVFVGRLPGSALTDLAEAVDEVLLGLGHAVTRAQRMQYAAYQRLRNFARVCPPQQTKLLVYLRADPKAGDLVPGFTRDVT</sequence>
<protein>
    <submittedName>
        <fullName evidence="1">Uncharacterized protein</fullName>
    </submittedName>
</protein>
<evidence type="ECO:0000313" key="1">
    <source>
        <dbReference type="EMBL" id="EST36680.1"/>
    </source>
</evidence>
<dbReference type="EMBL" id="AWQX01000006">
    <property type="protein sequence ID" value="EST36680.1"/>
    <property type="molecule type" value="Genomic_DNA"/>
</dbReference>
<accession>V6KX15</accession>
<proteinExistence type="predicted"/>
<comment type="caution">
    <text evidence="1">The sequence shown here is derived from an EMBL/GenBank/DDBJ whole genome shotgun (WGS) entry which is preliminary data.</text>
</comment>
<dbReference type="PATRIC" id="fig|1352936.5.peg.209"/>
<organism evidence="1 2">
    <name type="scientific">Streptomyces roseochromogenus subsp. oscitans DS 12.976</name>
    <dbReference type="NCBI Taxonomy" id="1352936"/>
    <lineage>
        <taxon>Bacteria</taxon>
        <taxon>Bacillati</taxon>
        <taxon>Actinomycetota</taxon>
        <taxon>Actinomycetes</taxon>
        <taxon>Kitasatosporales</taxon>
        <taxon>Streptomycetaceae</taxon>
        <taxon>Streptomyces</taxon>
    </lineage>
</organism>
<keyword evidence="2" id="KW-1185">Reference proteome</keyword>
<dbReference type="HOGENOM" id="CLU_1844030_0_0_11"/>
<dbReference type="AlphaFoldDB" id="V6KX15"/>